<dbReference type="Gene3D" id="3.10.20.310">
    <property type="entry name" value="membrane protein fhac"/>
    <property type="match status" value="1"/>
</dbReference>
<evidence type="ECO:0000256" key="2">
    <source>
        <dbReference type="ARBA" id="ARBA00022475"/>
    </source>
</evidence>
<proteinExistence type="predicted"/>
<organism evidence="10 11">
    <name type="scientific">Candidatus Dojkabacteria bacterium</name>
    <dbReference type="NCBI Taxonomy" id="2099670"/>
    <lineage>
        <taxon>Bacteria</taxon>
        <taxon>Candidatus Dojkabacteria</taxon>
    </lineage>
</organism>
<feature type="transmembrane region" description="Helical" evidence="8">
    <location>
        <begin position="44"/>
        <end position="65"/>
    </location>
</feature>
<feature type="domain" description="POTRA" evidence="9">
    <location>
        <begin position="71"/>
        <end position="140"/>
    </location>
</feature>
<feature type="non-terminal residue" evidence="10">
    <location>
        <position position="1"/>
    </location>
</feature>
<protein>
    <submittedName>
        <fullName evidence="10">FtsQ-type POTRA domain-containing protein</fullName>
    </submittedName>
</protein>
<comment type="caution">
    <text evidence="10">The sequence shown here is derived from an EMBL/GenBank/DDBJ whole genome shotgun (WGS) entry which is preliminary data.</text>
</comment>
<evidence type="ECO:0000256" key="1">
    <source>
        <dbReference type="ARBA" id="ARBA00004370"/>
    </source>
</evidence>
<evidence type="ECO:0000256" key="3">
    <source>
        <dbReference type="ARBA" id="ARBA00022618"/>
    </source>
</evidence>
<dbReference type="PANTHER" id="PTHR37820:SF1">
    <property type="entry name" value="CELL DIVISION PROTEIN FTSQ"/>
    <property type="match status" value="1"/>
</dbReference>
<reference evidence="10" key="2">
    <citation type="journal article" date="2021" name="Microbiome">
        <title>Successional dynamics and alternative stable states in a saline activated sludge microbial community over 9 years.</title>
        <authorList>
            <person name="Wang Y."/>
            <person name="Ye J."/>
            <person name="Ju F."/>
            <person name="Liu L."/>
            <person name="Boyd J.A."/>
            <person name="Deng Y."/>
            <person name="Parks D.H."/>
            <person name="Jiang X."/>
            <person name="Yin X."/>
            <person name="Woodcroft B.J."/>
            <person name="Tyson G.W."/>
            <person name="Hugenholtz P."/>
            <person name="Polz M.F."/>
            <person name="Zhang T."/>
        </authorList>
    </citation>
    <scope>NUCLEOTIDE SEQUENCE</scope>
    <source>
        <strain evidence="10">HKST-UBA12</strain>
    </source>
</reference>
<keyword evidence="6 8" id="KW-0472">Membrane</keyword>
<evidence type="ECO:0000256" key="5">
    <source>
        <dbReference type="ARBA" id="ARBA00022989"/>
    </source>
</evidence>
<keyword evidence="7" id="KW-0131">Cell cycle</keyword>
<dbReference type="Proteomes" id="UP000760819">
    <property type="component" value="Unassembled WGS sequence"/>
</dbReference>
<dbReference type="GO" id="GO:0051301">
    <property type="term" value="P:cell division"/>
    <property type="evidence" value="ECO:0007669"/>
    <property type="project" value="UniProtKB-KW"/>
</dbReference>
<gene>
    <name evidence="10" type="ORF">KC640_01520</name>
</gene>
<evidence type="ECO:0000256" key="8">
    <source>
        <dbReference type="SAM" id="Phobius"/>
    </source>
</evidence>
<sequence length="353" mass="39746">PFRRRQQEPSGLSGAEKWQAKRKQEQRQRALSGLQLRLRDRAKLIGTAFIIVMVLLAAGSALFYLHQQGTFVLEDITISGNSQISDLTVIAELEYLKGRGMFSFSTAEVEDKLLTAFPYLRSVYARKKLPGELEVEVVERFPVMSYINLSGVYLIDEESVVVGQLASQEVTALTNSERLIVDGFGDINAEYVYEKYLAGIDNEEERKNVKWEEVPEDQKQAALAGLRDELDIRVNNLINNNLEILSASQFADLPRVQALDAEQWQVGRPMAEDRYQYSIAIINYFADTGVTVVKLLWQSDFTAVAHLTDGRQVIFTSTTSIDEQISKLEVVRSQVDLNGVSVIDLRGEFVAVK</sequence>
<evidence type="ECO:0000256" key="7">
    <source>
        <dbReference type="ARBA" id="ARBA00023306"/>
    </source>
</evidence>
<dbReference type="InterPro" id="IPR034746">
    <property type="entry name" value="POTRA"/>
</dbReference>
<dbReference type="InterPro" id="IPR050487">
    <property type="entry name" value="FtsQ_DivIB"/>
</dbReference>
<evidence type="ECO:0000256" key="4">
    <source>
        <dbReference type="ARBA" id="ARBA00022692"/>
    </source>
</evidence>
<keyword evidence="5 8" id="KW-1133">Transmembrane helix</keyword>
<reference evidence="10" key="1">
    <citation type="submission" date="2020-04" db="EMBL/GenBank/DDBJ databases">
        <authorList>
            <person name="Zhang T."/>
        </authorList>
    </citation>
    <scope>NUCLEOTIDE SEQUENCE</scope>
    <source>
        <strain evidence="10">HKST-UBA12</strain>
    </source>
</reference>
<evidence type="ECO:0000313" key="11">
    <source>
        <dbReference type="Proteomes" id="UP000760819"/>
    </source>
</evidence>
<evidence type="ECO:0000313" key="10">
    <source>
        <dbReference type="EMBL" id="MCA9379083.1"/>
    </source>
</evidence>
<evidence type="ECO:0000256" key="6">
    <source>
        <dbReference type="ARBA" id="ARBA00023136"/>
    </source>
</evidence>
<dbReference type="GO" id="GO:0005886">
    <property type="term" value="C:plasma membrane"/>
    <property type="evidence" value="ECO:0007669"/>
    <property type="project" value="TreeGrafter"/>
</dbReference>
<keyword evidence="4 8" id="KW-0812">Transmembrane</keyword>
<accession>A0A955KZG6</accession>
<dbReference type="EMBL" id="JAGQLI010000074">
    <property type="protein sequence ID" value="MCA9379083.1"/>
    <property type="molecule type" value="Genomic_DNA"/>
</dbReference>
<dbReference type="PANTHER" id="PTHR37820">
    <property type="entry name" value="CELL DIVISION PROTEIN DIVIB"/>
    <property type="match status" value="1"/>
</dbReference>
<evidence type="ECO:0000259" key="9">
    <source>
        <dbReference type="PROSITE" id="PS51779"/>
    </source>
</evidence>
<name>A0A955KZG6_9BACT</name>
<keyword evidence="2" id="KW-1003">Cell membrane</keyword>
<comment type="subcellular location">
    <subcellularLocation>
        <location evidence="1">Membrane</location>
    </subcellularLocation>
</comment>
<dbReference type="Pfam" id="PF08478">
    <property type="entry name" value="POTRA_1"/>
    <property type="match status" value="1"/>
</dbReference>
<dbReference type="PROSITE" id="PS51779">
    <property type="entry name" value="POTRA"/>
    <property type="match status" value="1"/>
</dbReference>
<dbReference type="InterPro" id="IPR013685">
    <property type="entry name" value="POTRA_FtsQ_type"/>
</dbReference>
<keyword evidence="3" id="KW-0132">Cell division</keyword>
<dbReference type="AlphaFoldDB" id="A0A955KZG6"/>